<dbReference type="InterPro" id="IPR008922">
    <property type="entry name" value="Di-copper_centre_dom_sf"/>
</dbReference>
<feature type="disulfide bond" evidence="3">
    <location>
        <begin position="377"/>
        <end position="411"/>
    </location>
</feature>
<keyword evidence="3" id="KW-1015">Disulfide bond</keyword>
<proteinExistence type="predicted"/>
<dbReference type="PROSITE" id="PS00498">
    <property type="entry name" value="TYROSINASE_2"/>
    <property type="match status" value="1"/>
</dbReference>
<evidence type="ECO:0000256" key="2">
    <source>
        <dbReference type="ARBA" id="ARBA00023008"/>
    </source>
</evidence>
<dbReference type="Pfam" id="PF01549">
    <property type="entry name" value="ShK"/>
    <property type="match status" value="1"/>
</dbReference>
<feature type="domain" description="ShKT" evidence="4">
    <location>
        <begin position="377"/>
        <end position="411"/>
    </location>
</feature>
<dbReference type="AlphaFoldDB" id="A0A158PFS7"/>
<dbReference type="Pfam" id="PF00264">
    <property type="entry name" value="Tyrosinase"/>
    <property type="match status" value="1"/>
</dbReference>
<evidence type="ECO:0000256" key="3">
    <source>
        <dbReference type="PROSITE-ProRule" id="PRU01005"/>
    </source>
</evidence>
<keyword evidence="2" id="KW-0186">Copper</keyword>
<dbReference type="WBParaSite" id="ACOC_0000435101-mRNA-1">
    <property type="protein sequence ID" value="ACOC_0000435101-mRNA-1"/>
    <property type="gene ID" value="ACOC_0000435101"/>
</dbReference>
<dbReference type="SMART" id="SM00254">
    <property type="entry name" value="ShKT"/>
    <property type="match status" value="1"/>
</dbReference>
<keyword evidence="6" id="KW-1185">Reference proteome</keyword>
<evidence type="ECO:0000259" key="4">
    <source>
        <dbReference type="PROSITE" id="PS51670"/>
    </source>
</evidence>
<sequence length="445" mass="50158">MFVSGAPGLPNNPSFSPAVPPRFAPSAQACMNIPCICPYMGVSLLLASVWNYAVLQLKRSGEYDRISVMHRQVGSSSGAHSGPGFLPWHREYMKRIEIALRMIDPGISLPYWDSVMDSYLPDPRDSIMFSELFMGETDQAGQLVYGPFAGFRTLEGRPHIVRRLATEGKLLTEANINNLLSQTETQNVLAYTAPQNGCPFRPNFGALEYTHSSVHLWIGGDMKPPSTSANDPIFFLHHCFVDFIWEMWRQTRQNRYSRETAYPPDIGACANSQHFSYAQMRPWDKQNQDGLSNEYTDNLYRYAPRATCSVQNTNCGSPYLFCDTRGSPHCVSKIKPNGLCRGFEDFDACWQGTCVASWCRPGQPIRGRPNAFTSTNCYNDDPCCEAWARDGECAVNPIYMNRYCRRSCRLCNNPTDGRTGESMCRSNLICGCNFTRIPILLSLYR</sequence>
<evidence type="ECO:0000313" key="7">
    <source>
        <dbReference type="WBParaSite" id="ACOC_0000435101-mRNA-1"/>
    </source>
</evidence>
<dbReference type="PROSITE" id="PS51670">
    <property type="entry name" value="SHKT"/>
    <property type="match status" value="1"/>
</dbReference>
<evidence type="ECO:0000313" key="5">
    <source>
        <dbReference type="EMBL" id="VDM55937.1"/>
    </source>
</evidence>
<dbReference type="STRING" id="334426.A0A158PFS7"/>
<reference evidence="7" key="1">
    <citation type="submission" date="2016-04" db="UniProtKB">
        <authorList>
            <consortium name="WormBaseParasite"/>
        </authorList>
    </citation>
    <scope>IDENTIFICATION</scope>
</reference>
<dbReference type="PROSITE" id="PS00497">
    <property type="entry name" value="TYROSINASE_1"/>
    <property type="match status" value="1"/>
</dbReference>
<accession>A0A158PFS7</accession>
<dbReference type="Proteomes" id="UP000267027">
    <property type="component" value="Unassembled WGS sequence"/>
</dbReference>
<dbReference type="SUPFAM" id="SSF48056">
    <property type="entry name" value="Di-copper centre-containing domain"/>
    <property type="match status" value="1"/>
</dbReference>
<dbReference type="InterPro" id="IPR050316">
    <property type="entry name" value="Tyrosinase/Hemocyanin"/>
</dbReference>
<evidence type="ECO:0000256" key="1">
    <source>
        <dbReference type="ARBA" id="ARBA00022723"/>
    </source>
</evidence>
<organism evidence="7">
    <name type="scientific">Angiostrongylus costaricensis</name>
    <name type="common">Nematode worm</name>
    <dbReference type="NCBI Taxonomy" id="334426"/>
    <lineage>
        <taxon>Eukaryota</taxon>
        <taxon>Metazoa</taxon>
        <taxon>Ecdysozoa</taxon>
        <taxon>Nematoda</taxon>
        <taxon>Chromadorea</taxon>
        <taxon>Rhabditida</taxon>
        <taxon>Rhabditina</taxon>
        <taxon>Rhabditomorpha</taxon>
        <taxon>Strongyloidea</taxon>
        <taxon>Metastrongylidae</taxon>
        <taxon>Angiostrongylus</taxon>
    </lineage>
</organism>
<dbReference type="Gene3D" id="1.10.1280.10">
    <property type="entry name" value="Di-copper center containing domain from catechol oxidase"/>
    <property type="match status" value="1"/>
</dbReference>
<dbReference type="InterPro" id="IPR002227">
    <property type="entry name" value="Tyrosinase_Cu-bd"/>
</dbReference>
<dbReference type="EMBL" id="UYYA01003812">
    <property type="protein sequence ID" value="VDM55937.1"/>
    <property type="molecule type" value="Genomic_DNA"/>
</dbReference>
<protein>
    <submittedName>
        <fullName evidence="7">ShKT domain-containing protein</fullName>
    </submittedName>
</protein>
<evidence type="ECO:0000313" key="6">
    <source>
        <dbReference type="Proteomes" id="UP000267027"/>
    </source>
</evidence>
<dbReference type="PANTHER" id="PTHR11474">
    <property type="entry name" value="TYROSINASE FAMILY MEMBER"/>
    <property type="match status" value="1"/>
</dbReference>
<comment type="caution">
    <text evidence="3">Lacks conserved residue(s) required for the propagation of feature annotation.</text>
</comment>
<dbReference type="InterPro" id="IPR003582">
    <property type="entry name" value="ShKT_dom"/>
</dbReference>
<reference evidence="5 6" key="2">
    <citation type="submission" date="2018-11" db="EMBL/GenBank/DDBJ databases">
        <authorList>
            <consortium name="Pathogen Informatics"/>
        </authorList>
    </citation>
    <scope>NUCLEOTIDE SEQUENCE [LARGE SCALE GENOMIC DNA]</scope>
    <source>
        <strain evidence="5 6">Costa Rica</strain>
    </source>
</reference>
<dbReference type="PRINTS" id="PR00092">
    <property type="entry name" value="TYROSINASE"/>
</dbReference>
<dbReference type="PANTHER" id="PTHR11474:SF126">
    <property type="entry name" value="TYROSINASE-LIKE PROTEIN TYR-1-RELATED"/>
    <property type="match status" value="1"/>
</dbReference>
<dbReference type="OMA" id="QEWDSAA"/>
<keyword evidence="1" id="KW-0479">Metal-binding</keyword>
<dbReference type="GO" id="GO:0046872">
    <property type="term" value="F:metal ion binding"/>
    <property type="evidence" value="ECO:0007669"/>
    <property type="project" value="UniProtKB-KW"/>
</dbReference>
<gene>
    <name evidence="5" type="ORF">ACOC_LOCUS4352</name>
</gene>
<dbReference type="GO" id="GO:0016491">
    <property type="term" value="F:oxidoreductase activity"/>
    <property type="evidence" value="ECO:0007669"/>
    <property type="project" value="InterPro"/>
</dbReference>
<name>A0A158PFS7_ANGCS</name>
<dbReference type="OrthoDB" id="6132182at2759"/>